<protein>
    <submittedName>
        <fullName evidence="2">DUF1768-domain-containing protein</fullName>
    </submittedName>
</protein>
<evidence type="ECO:0000313" key="3">
    <source>
        <dbReference type="Proteomes" id="UP000800235"/>
    </source>
</evidence>
<feature type="non-terminal residue" evidence="2">
    <location>
        <position position="1"/>
    </location>
</feature>
<dbReference type="Gene3D" id="1.10.357.40">
    <property type="entry name" value="YbiA-like"/>
    <property type="match status" value="1"/>
</dbReference>
<gene>
    <name evidence="2" type="ORF">EJ08DRAFT_572479</name>
</gene>
<feature type="domain" description="NADAR" evidence="1">
    <location>
        <begin position="7"/>
        <end position="189"/>
    </location>
</feature>
<dbReference type="SUPFAM" id="SSF143990">
    <property type="entry name" value="YbiA-like"/>
    <property type="match status" value="1"/>
</dbReference>
<sequence>EMETPVFFHMPGKKPYGIFCQWFPSPLAIALDSLDYVTYIDSKDGRLHTVFKGADTITFGCCEQYMMCCKALHFSDFEIASRIMQTSSPKEQKELGSRVLGFDNDEWMKIATRVVEDGNYAKFTQESELREVLLGTGDRMLVEAAASDDTWGIGFNETNARRMWNEGKNEDWGKNCLGKALMAVRERIRRE</sequence>
<dbReference type="Pfam" id="PF08719">
    <property type="entry name" value="NADAR"/>
    <property type="match status" value="1"/>
</dbReference>
<dbReference type="AlphaFoldDB" id="A0A9P4NNW7"/>
<dbReference type="NCBIfam" id="TIGR02464">
    <property type="entry name" value="ribofla_fusion"/>
    <property type="match status" value="1"/>
</dbReference>
<dbReference type="InterPro" id="IPR037238">
    <property type="entry name" value="YbiA-like_sf"/>
</dbReference>
<dbReference type="OrthoDB" id="206452at2759"/>
<dbReference type="CDD" id="cd15457">
    <property type="entry name" value="NADAR"/>
    <property type="match status" value="1"/>
</dbReference>
<dbReference type="EMBL" id="MU007054">
    <property type="protein sequence ID" value="KAF2428669.1"/>
    <property type="molecule type" value="Genomic_DNA"/>
</dbReference>
<dbReference type="InterPro" id="IPR012816">
    <property type="entry name" value="NADAR"/>
</dbReference>
<reference evidence="2" key="1">
    <citation type="journal article" date="2020" name="Stud. Mycol.">
        <title>101 Dothideomycetes genomes: a test case for predicting lifestyles and emergence of pathogens.</title>
        <authorList>
            <person name="Haridas S."/>
            <person name="Albert R."/>
            <person name="Binder M."/>
            <person name="Bloem J."/>
            <person name="Labutti K."/>
            <person name="Salamov A."/>
            <person name="Andreopoulos B."/>
            <person name="Baker S."/>
            <person name="Barry K."/>
            <person name="Bills G."/>
            <person name="Bluhm B."/>
            <person name="Cannon C."/>
            <person name="Castanera R."/>
            <person name="Culley D."/>
            <person name="Daum C."/>
            <person name="Ezra D."/>
            <person name="Gonzalez J."/>
            <person name="Henrissat B."/>
            <person name="Kuo A."/>
            <person name="Liang C."/>
            <person name="Lipzen A."/>
            <person name="Lutzoni F."/>
            <person name="Magnuson J."/>
            <person name="Mondo S."/>
            <person name="Nolan M."/>
            <person name="Ohm R."/>
            <person name="Pangilinan J."/>
            <person name="Park H.-J."/>
            <person name="Ramirez L."/>
            <person name="Alfaro M."/>
            <person name="Sun H."/>
            <person name="Tritt A."/>
            <person name="Yoshinaga Y."/>
            <person name="Zwiers L.-H."/>
            <person name="Turgeon B."/>
            <person name="Goodwin S."/>
            <person name="Spatafora J."/>
            <person name="Crous P."/>
            <person name="Grigoriev I."/>
        </authorList>
    </citation>
    <scope>NUCLEOTIDE SEQUENCE</scope>
    <source>
        <strain evidence="2">CBS 130266</strain>
    </source>
</reference>
<accession>A0A9P4NNW7</accession>
<dbReference type="Proteomes" id="UP000800235">
    <property type="component" value="Unassembled WGS sequence"/>
</dbReference>
<evidence type="ECO:0000259" key="1">
    <source>
        <dbReference type="Pfam" id="PF08719"/>
    </source>
</evidence>
<keyword evidence="3" id="KW-1185">Reference proteome</keyword>
<name>A0A9P4NNW7_9PEZI</name>
<comment type="caution">
    <text evidence="2">The sequence shown here is derived from an EMBL/GenBank/DDBJ whole genome shotgun (WGS) entry which is preliminary data.</text>
</comment>
<proteinExistence type="predicted"/>
<organism evidence="2 3">
    <name type="scientific">Tothia fuscella</name>
    <dbReference type="NCBI Taxonomy" id="1048955"/>
    <lineage>
        <taxon>Eukaryota</taxon>
        <taxon>Fungi</taxon>
        <taxon>Dikarya</taxon>
        <taxon>Ascomycota</taxon>
        <taxon>Pezizomycotina</taxon>
        <taxon>Dothideomycetes</taxon>
        <taxon>Pleosporomycetidae</taxon>
        <taxon>Venturiales</taxon>
        <taxon>Cylindrosympodiaceae</taxon>
        <taxon>Tothia</taxon>
    </lineage>
</organism>
<feature type="non-terminal residue" evidence="2">
    <location>
        <position position="191"/>
    </location>
</feature>
<evidence type="ECO:0000313" key="2">
    <source>
        <dbReference type="EMBL" id="KAF2428669.1"/>
    </source>
</evidence>